<comment type="caution">
    <text evidence="10">The sequence shown here is derived from an EMBL/GenBank/DDBJ whole genome shotgun (WGS) entry which is preliminary data.</text>
</comment>
<evidence type="ECO:0000259" key="9">
    <source>
        <dbReference type="Pfam" id="PF25198"/>
    </source>
</evidence>
<dbReference type="RefSeq" id="WP_191698903.1">
    <property type="nucleotide sequence ID" value="NZ_JACSPZ010000002.1"/>
</dbReference>
<comment type="similarity">
    <text evidence="2">Belongs to the GerABKC lipoprotein family.</text>
</comment>
<feature type="domain" description="Spore germination protein N-terminal" evidence="9">
    <location>
        <begin position="27"/>
        <end position="200"/>
    </location>
</feature>
<evidence type="ECO:0000256" key="5">
    <source>
        <dbReference type="ARBA" id="ARBA00023136"/>
    </source>
</evidence>
<dbReference type="Pfam" id="PF05504">
    <property type="entry name" value="Spore_GerAC"/>
    <property type="match status" value="1"/>
</dbReference>
<reference evidence="10 11" key="1">
    <citation type="submission" date="2020-08" db="EMBL/GenBank/DDBJ databases">
        <title>A Genomic Blueprint of the Chicken Gut Microbiome.</title>
        <authorList>
            <person name="Gilroy R."/>
            <person name="Ravi A."/>
            <person name="Getino M."/>
            <person name="Pursley I."/>
            <person name="Horton D.L."/>
            <person name="Alikhan N.-F."/>
            <person name="Baker D."/>
            <person name="Gharbi K."/>
            <person name="Hall N."/>
            <person name="Watson M."/>
            <person name="Adriaenssens E.M."/>
            <person name="Foster-Nyarko E."/>
            <person name="Jarju S."/>
            <person name="Secka A."/>
            <person name="Antonio M."/>
            <person name="Oren A."/>
            <person name="Chaudhuri R."/>
            <person name="La Ragione R.M."/>
            <person name="Hildebrand F."/>
            <person name="Pallen M.J."/>
        </authorList>
    </citation>
    <scope>NUCLEOTIDE SEQUENCE [LARGE SCALE GENOMIC DNA]</scope>
    <source>
        <strain evidence="10 11">A46</strain>
    </source>
</reference>
<dbReference type="InterPro" id="IPR046953">
    <property type="entry name" value="Spore_GerAC-like_C"/>
</dbReference>
<keyword evidence="5" id="KW-0472">Membrane</keyword>
<evidence type="ECO:0000256" key="7">
    <source>
        <dbReference type="ARBA" id="ARBA00023288"/>
    </source>
</evidence>
<dbReference type="Proteomes" id="UP000619101">
    <property type="component" value="Unassembled WGS sequence"/>
</dbReference>
<evidence type="ECO:0000313" key="10">
    <source>
        <dbReference type="EMBL" id="MBD8035931.1"/>
    </source>
</evidence>
<dbReference type="NCBIfam" id="TIGR02887">
    <property type="entry name" value="spore_ger_x_C"/>
    <property type="match status" value="1"/>
</dbReference>
<accession>A0ABR8XVF2</accession>
<keyword evidence="4" id="KW-0732">Signal</keyword>
<dbReference type="InterPro" id="IPR038501">
    <property type="entry name" value="Spore_GerAC_C_sf"/>
</dbReference>
<name>A0ABR8XVF2_9BACL</name>
<keyword evidence="11" id="KW-1185">Reference proteome</keyword>
<keyword evidence="6" id="KW-0564">Palmitate</keyword>
<evidence type="ECO:0000256" key="4">
    <source>
        <dbReference type="ARBA" id="ARBA00022729"/>
    </source>
</evidence>
<feature type="domain" description="Spore germination GerAC-like C-terminal" evidence="8">
    <location>
        <begin position="226"/>
        <end position="370"/>
    </location>
</feature>
<dbReference type="PROSITE" id="PS51257">
    <property type="entry name" value="PROKAR_LIPOPROTEIN"/>
    <property type="match status" value="1"/>
</dbReference>
<evidence type="ECO:0000313" key="11">
    <source>
        <dbReference type="Proteomes" id="UP000619101"/>
    </source>
</evidence>
<dbReference type="Gene3D" id="3.30.300.210">
    <property type="entry name" value="Nutrient germinant receptor protein C, domain 3"/>
    <property type="match status" value="1"/>
</dbReference>
<dbReference type="PANTHER" id="PTHR35789:SF1">
    <property type="entry name" value="SPORE GERMINATION PROTEIN B3"/>
    <property type="match status" value="1"/>
</dbReference>
<organism evidence="10 11">
    <name type="scientific">Solibacillus faecavium</name>
    <dbReference type="NCBI Taxonomy" id="2762221"/>
    <lineage>
        <taxon>Bacteria</taxon>
        <taxon>Bacillati</taxon>
        <taxon>Bacillota</taxon>
        <taxon>Bacilli</taxon>
        <taxon>Bacillales</taxon>
        <taxon>Caryophanaceae</taxon>
        <taxon>Solibacillus</taxon>
    </lineage>
</organism>
<keyword evidence="3" id="KW-0309">Germination</keyword>
<comment type="subcellular location">
    <subcellularLocation>
        <location evidence="1">Membrane</location>
        <topology evidence="1">Lipid-anchor</topology>
    </subcellularLocation>
</comment>
<dbReference type="EMBL" id="JACSPZ010000002">
    <property type="protein sequence ID" value="MBD8035931.1"/>
    <property type="molecule type" value="Genomic_DNA"/>
</dbReference>
<dbReference type="InterPro" id="IPR008844">
    <property type="entry name" value="Spore_GerAC-like"/>
</dbReference>
<keyword evidence="7" id="KW-0449">Lipoprotein</keyword>
<evidence type="ECO:0000256" key="2">
    <source>
        <dbReference type="ARBA" id="ARBA00007886"/>
    </source>
</evidence>
<gene>
    <name evidence="10" type="ORF">H9635_04200</name>
</gene>
<proteinExistence type="inferred from homology"/>
<protein>
    <submittedName>
        <fullName evidence="10">Ger(X)C family spore germination protein</fullName>
    </submittedName>
</protein>
<evidence type="ECO:0000256" key="6">
    <source>
        <dbReference type="ARBA" id="ARBA00023139"/>
    </source>
</evidence>
<evidence type="ECO:0000256" key="3">
    <source>
        <dbReference type="ARBA" id="ARBA00022544"/>
    </source>
</evidence>
<sequence>MQNLNIKMKALILLLICSIFIAGCEFKDIDKTVFIAMIAVDKTDEEDKPYKITLKLYEPTSSFKEATAPEYSYLTQTGETLSEAIRILESYSDKELEFGHSKLIVIGEELLKEDKNEEIIDFLLRRPDIQMISWISIGRPSAEEIIKLIPQGETAAYPELFNYFDENGTTSPFIVTTYLFEFRRNMKEKGIDTVIPIIEIVKEDEHFKINKSFLLANNKEPHEFETLNTSIYNLLTKKSKHAELKIEEDGDSFIAKIDTIRSNYKVIIKDESNIELDIKASLKGSISESKKPLKNKDLPKYNKQLKRETEEKITAFIKEMMELGYDPLGFGIDYKGKVLHNRRMSETEWMEAYKNAKVNVTVTPGLKSTGSIQ</sequence>
<evidence type="ECO:0000259" key="8">
    <source>
        <dbReference type="Pfam" id="PF05504"/>
    </source>
</evidence>
<dbReference type="InterPro" id="IPR057336">
    <property type="entry name" value="GerAC_N"/>
</dbReference>
<evidence type="ECO:0000256" key="1">
    <source>
        <dbReference type="ARBA" id="ARBA00004635"/>
    </source>
</evidence>
<dbReference type="PANTHER" id="PTHR35789">
    <property type="entry name" value="SPORE GERMINATION PROTEIN B3"/>
    <property type="match status" value="1"/>
</dbReference>
<dbReference type="Pfam" id="PF25198">
    <property type="entry name" value="Spore_GerAC_N"/>
    <property type="match status" value="1"/>
</dbReference>